<sequence>MPFAIGELIKKERRLLKMTQEQLATKTGTKKSFISIIENGKSDIQLSTLYRILELGIGEKFIENRIKASSKSPKSKQAKNAYLKIFIFNLYIMLLTFIQKSESRTLFS</sequence>
<dbReference type="SUPFAM" id="SSF47413">
    <property type="entry name" value="lambda repressor-like DNA-binding domains"/>
    <property type="match status" value="1"/>
</dbReference>
<evidence type="ECO:0000313" key="4">
    <source>
        <dbReference type="Proteomes" id="UP000321301"/>
    </source>
</evidence>
<organism evidence="3 4">
    <name type="scientific">Cyclobacterium qasimii</name>
    <dbReference type="NCBI Taxonomy" id="1350429"/>
    <lineage>
        <taxon>Bacteria</taxon>
        <taxon>Pseudomonadati</taxon>
        <taxon>Bacteroidota</taxon>
        <taxon>Cytophagia</taxon>
        <taxon>Cytophagales</taxon>
        <taxon>Cyclobacteriaceae</taxon>
        <taxon>Cyclobacterium</taxon>
    </lineage>
</organism>
<dbReference type="Gene3D" id="1.10.260.40">
    <property type="entry name" value="lambda repressor-like DNA-binding domains"/>
    <property type="match status" value="1"/>
</dbReference>
<dbReference type="InterPro" id="IPR001387">
    <property type="entry name" value="Cro/C1-type_HTH"/>
</dbReference>
<dbReference type="AlphaFoldDB" id="A0A512CHZ7"/>
<protein>
    <recommendedName>
        <fullName evidence="2">HTH cro/C1-type domain-containing protein</fullName>
    </recommendedName>
</protein>
<accession>A0A512CHZ7</accession>
<proteinExistence type="predicted"/>
<evidence type="ECO:0000256" key="1">
    <source>
        <dbReference type="SAM" id="Phobius"/>
    </source>
</evidence>
<dbReference type="EMBL" id="BJYV01000028">
    <property type="protein sequence ID" value="GEO23833.1"/>
    <property type="molecule type" value="Genomic_DNA"/>
</dbReference>
<feature type="transmembrane region" description="Helical" evidence="1">
    <location>
        <begin position="81"/>
        <end position="98"/>
    </location>
</feature>
<dbReference type="Pfam" id="PF01381">
    <property type="entry name" value="HTH_3"/>
    <property type="match status" value="1"/>
</dbReference>
<name>A0A512CHZ7_9BACT</name>
<dbReference type="RefSeq" id="WP_020891702.1">
    <property type="nucleotide sequence ID" value="NZ_BJYV01000028.1"/>
</dbReference>
<keyword evidence="1" id="KW-0812">Transmembrane</keyword>
<gene>
    <name evidence="3" type="ORF">CQA01_43670</name>
</gene>
<dbReference type="PROSITE" id="PS50943">
    <property type="entry name" value="HTH_CROC1"/>
    <property type="match status" value="1"/>
</dbReference>
<evidence type="ECO:0000313" key="3">
    <source>
        <dbReference type="EMBL" id="GEO23833.1"/>
    </source>
</evidence>
<dbReference type="SMART" id="SM00530">
    <property type="entry name" value="HTH_XRE"/>
    <property type="match status" value="1"/>
</dbReference>
<comment type="caution">
    <text evidence="3">The sequence shown here is derived from an EMBL/GenBank/DDBJ whole genome shotgun (WGS) entry which is preliminary data.</text>
</comment>
<keyword evidence="1" id="KW-1133">Transmembrane helix</keyword>
<keyword evidence="1" id="KW-0472">Membrane</keyword>
<keyword evidence="4" id="KW-1185">Reference proteome</keyword>
<dbReference type="Proteomes" id="UP000321301">
    <property type="component" value="Unassembled WGS sequence"/>
</dbReference>
<evidence type="ECO:0000259" key="2">
    <source>
        <dbReference type="PROSITE" id="PS50943"/>
    </source>
</evidence>
<feature type="domain" description="HTH cro/C1-type" evidence="2">
    <location>
        <begin position="9"/>
        <end position="55"/>
    </location>
</feature>
<dbReference type="GO" id="GO:0003677">
    <property type="term" value="F:DNA binding"/>
    <property type="evidence" value="ECO:0007669"/>
    <property type="project" value="InterPro"/>
</dbReference>
<dbReference type="CDD" id="cd00093">
    <property type="entry name" value="HTH_XRE"/>
    <property type="match status" value="1"/>
</dbReference>
<reference evidence="3 4" key="1">
    <citation type="submission" date="2019-07" db="EMBL/GenBank/DDBJ databases">
        <title>Whole genome shotgun sequence of Cyclobacterium qasimii NBRC 106168.</title>
        <authorList>
            <person name="Hosoyama A."/>
            <person name="Uohara A."/>
            <person name="Ohji S."/>
            <person name="Ichikawa N."/>
        </authorList>
    </citation>
    <scope>NUCLEOTIDE SEQUENCE [LARGE SCALE GENOMIC DNA]</scope>
    <source>
        <strain evidence="3 4">NBRC 106168</strain>
    </source>
</reference>
<dbReference type="InterPro" id="IPR010982">
    <property type="entry name" value="Lambda_DNA-bd_dom_sf"/>
</dbReference>